<dbReference type="Pfam" id="PF01075">
    <property type="entry name" value="Glyco_transf_9"/>
    <property type="match status" value="1"/>
</dbReference>
<evidence type="ECO:0000313" key="4">
    <source>
        <dbReference type="Proteomes" id="UP000070483"/>
    </source>
</evidence>
<dbReference type="InterPro" id="IPR051199">
    <property type="entry name" value="LPS_LOS_Heptosyltrfase"/>
</dbReference>
<dbReference type="GO" id="GO:0009244">
    <property type="term" value="P:lipopolysaccharide core region biosynthetic process"/>
    <property type="evidence" value="ECO:0007669"/>
    <property type="project" value="TreeGrafter"/>
</dbReference>
<dbReference type="PANTHER" id="PTHR30160">
    <property type="entry name" value="TETRAACYLDISACCHARIDE 4'-KINASE-RELATED"/>
    <property type="match status" value="1"/>
</dbReference>
<keyword evidence="1" id="KW-0328">Glycosyltransferase</keyword>
<dbReference type="GO" id="GO:0005829">
    <property type="term" value="C:cytosol"/>
    <property type="evidence" value="ECO:0007669"/>
    <property type="project" value="TreeGrafter"/>
</dbReference>
<dbReference type="STRING" id="157687.HMPREF3180_00740"/>
<dbReference type="PATRIC" id="fig|157687.3.peg.736"/>
<dbReference type="Proteomes" id="UP000070483">
    <property type="component" value="Unassembled WGS sequence"/>
</dbReference>
<proteinExistence type="predicted"/>
<dbReference type="CDD" id="cd03789">
    <property type="entry name" value="GT9_LPS_heptosyltransferase"/>
    <property type="match status" value="1"/>
</dbReference>
<dbReference type="SUPFAM" id="SSF53756">
    <property type="entry name" value="UDP-Glycosyltransferase/glycogen phosphorylase"/>
    <property type="match status" value="1"/>
</dbReference>
<gene>
    <name evidence="3" type="ORF">HMPREF3180_00740</name>
</gene>
<evidence type="ECO:0000256" key="2">
    <source>
        <dbReference type="ARBA" id="ARBA00022679"/>
    </source>
</evidence>
<keyword evidence="4" id="KW-1185">Reference proteome</keyword>
<comment type="caution">
    <text evidence="3">The sequence shown here is derived from an EMBL/GenBank/DDBJ whole genome shotgun (WGS) entry which is preliminary data.</text>
</comment>
<protein>
    <submittedName>
        <fullName evidence="3">Heptosyltransferase</fullName>
    </submittedName>
</protein>
<dbReference type="Gene3D" id="3.40.50.2000">
    <property type="entry name" value="Glycogen Phosphorylase B"/>
    <property type="match status" value="2"/>
</dbReference>
<dbReference type="GO" id="GO:0008713">
    <property type="term" value="F:ADP-heptose-lipopolysaccharide heptosyltransferase activity"/>
    <property type="evidence" value="ECO:0007669"/>
    <property type="project" value="TreeGrafter"/>
</dbReference>
<dbReference type="AlphaFoldDB" id="A0A134AKS2"/>
<keyword evidence="2 3" id="KW-0808">Transferase</keyword>
<organism evidence="3 4">
    <name type="scientific">Leptotrichia wadei</name>
    <dbReference type="NCBI Taxonomy" id="157687"/>
    <lineage>
        <taxon>Bacteria</taxon>
        <taxon>Fusobacteriati</taxon>
        <taxon>Fusobacteriota</taxon>
        <taxon>Fusobacteriia</taxon>
        <taxon>Fusobacteriales</taxon>
        <taxon>Leptotrichiaceae</taxon>
        <taxon>Leptotrichia</taxon>
    </lineage>
</organism>
<evidence type="ECO:0000256" key="1">
    <source>
        <dbReference type="ARBA" id="ARBA00022676"/>
    </source>
</evidence>
<name>A0A134AKS2_9FUSO</name>
<sequence length="363" mass="42101">MVLKKSSKILDFRRGKNMKILIIRFSSFGDVVLTTPVIRAIKEKYPKAVIDFAVYNTFSEAISLNPEIRNLIIFEKKKSKDRKYIKDMINRLKTENYDYVIDLHSKFLSRIIGKSLENRHTQYCRYKKRKWWKTILVKLKLITYNADCTIVESYFTALKKLGINFSDENIKNGLGDNLEFYIDKKMEEGFVKKYDLENGNYFVLAPGASKFTKKWPYYDELAKKILKNKNKFVNNEEKLRIFVIGGKEDANVVKTDEDGQIIDLCGKISFKESGILLKYAKVAVVNDSGPFHIARAVKAKTFVFFGPTDPKLFSFEKNTFLLNNPNCPPHSLYGDNKFPKKYADCMTGISVDTVFNKIVKEYN</sequence>
<evidence type="ECO:0000313" key="3">
    <source>
        <dbReference type="EMBL" id="KXB68323.1"/>
    </source>
</evidence>
<dbReference type="InterPro" id="IPR002201">
    <property type="entry name" value="Glyco_trans_9"/>
</dbReference>
<reference evidence="4" key="1">
    <citation type="submission" date="2016-01" db="EMBL/GenBank/DDBJ databases">
        <authorList>
            <person name="Mitreva M."/>
            <person name="Pepin K.H."/>
            <person name="Mihindukulasuriya K.A."/>
            <person name="Fulton R."/>
            <person name="Fronick C."/>
            <person name="O'Laughlin M."/>
            <person name="Miner T."/>
            <person name="Herter B."/>
            <person name="Rosa B.A."/>
            <person name="Cordes M."/>
            <person name="Tomlinson C."/>
            <person name="Wollam A."/>
            <person name="Palsikar V.B."/>
            <person name="Mardis E.R."/>
            <person name="Wilson R.K."/>
        </authorList>
    </citation>
    <scope>NUCLEOTIDE SEQUENCE [LARGE SCALE GENOMIC DNA]</scope>
    <source>
        <strain evidence="4">KA00185</strain>
    </source>
</reference>
<dbReference type="EMBL" id="LSDD01000048">
    <property type="protein sequence ID" value="KXB68323.1"/>
    <property type="molecule type" value="Genomic_DNA"/>
</dbReference>
<accession>A0A134AKS2</accession>
<dbReference type="PANTHER" id="PTHR30160:SF1">
    <property type="entry name" value="LIPOPOLYSACCHARIDE 1,2-N-ACETYLGLUCOSAMINETRANSFERASE-RELATED"/>
    <property type="match status" value="1"/>
</dbReference>